<protein>
    <recommendedName>
        <fullName evidence="2">F-box domain-containing protein</fullName>
    </recommendedName>
</protein>
<dbReference type="VEuPathDB" id="FungiDB:YALI0_D18315g"/>
<dbReference type="AlphaFoldDB" id="A0A371C2V4"/>
<feature type="domain" description="F-box" evidence="2">
    <location>
        <begin position="1"/>
        <end position="48"/>
    </location>
</feature>
<proteinExistence type="predicted"/>
<dbReference type="InterPro" id="IPR001810">
    <property type="entry name" value="F-box_dom"/>
</dbReference>
<evidence type="ECO:0000313" key="3">
    <source>
        <dbReference type="EMBL" id="RDW24624.1"/>
    </source>
</evidence>
<dbReference type="EMBL" id="KZ859026">
    <property type="protein sequence ID" value="RDW24624.1"/>
    <property type="molecule type" value="Genomic_DNA"/>
</dbReference>
<dbReference type="PROSITE" id="PS50181">
    <property type="entry name" value="FBOX"/>
    <property type="match status" value="1"/>
</dbReference>
<reference evidence="3 4" key="1">
    <citation type="submission" date="2018-07" db="EMBL/GenBank/DDBJ databases">
        <title>Draft Genome Assemblies for Five Robust Yarrowia lipolytica Strains Exhibiting High Lipid Production and Pentose Sugar Utilization and Sugar Alcohol Secretion from Undetoxified Lignocellulosic Biomass Hydrolysates.</title>
        <authorList>
            <consortium name="DOE Joint Genome Institute"/>
            <person name="Walker C."/>
            <person name="Ryu S."/>
            <person name="Na H."/>
            <person name="Zane M."/>
            <person name="LaButti K."/>
            <person name="Lipzen A."/>
            <person name="Haridas S."/>
            <person name="Barry K."/>
            <person name="Grigoriev I.V."/>
            <person name="Quarterman J."/>
            <person name="Slininger P."/>
            <person name="Dien B."/>
            <person name="Trinh C.T."/>
        </authorList>
    </citation>
    <scope>NUCLEOTIDE SEQUENCE [LARGE SCALE GENOMIC DNA]</scope>
    <source>
        <strain evidence="3 4">YB392</strain>
    </source>
</reference>
<evidence type="ECO:0000259" key="2">
    <source>
        <dbReference type="PROSITE" id="PS50181"/>
    </source>
</evidence>
<evidence type="ECO:0000313" key="4">
    <source>
        <dbReference type="Proteomes" id="UP000256601"/>
    </source>
</evidence>
<dbReference type="Proteomes" id="UP000256601">
    <property type="component" value="Unassembled WGS sequence"/>
</dbReference>
<sequence>MDNLPTPILTRIISETDYDTAVALCHTSPRLSQLIRSPNNDTAIFKNIALQTFPWCHPAVGQSWRDLAWDVENIGPESDAEIWKETAQWTLADPDTDLGLLIMSEHPAAKEIAKDHVTSHIDSRVPRDTDIWGSGIVELEGGLVVDFVEAKAWKGESIEAKESHGAEDAEETLKEQPIARDIARDSPKLEKKGDKWIINGFSIPVTTGFIPTVHTHNNQTFVFETTVDVSCPDTAMSNLHVIDWGARRYIFLLSLIHEAGVFPVPYLSNGFLWLFYEHFVVKFNVDEIKFDPTKDKCTSKIFYVSQCGLPVSLRDCNFQVQVLWGRFAKMGRFFLDLETLMWFKIDHGLVHGMLHKTHHLWDYSKEALERIAEVVKDSEAVDAVSAVDISSCLKTKKKKKSKKKGRDTSTEADEVEKAMAGLDVNKDLPPELQID</sequence>
<feature type="region of interest" description="Disordered" evidence="1">
    <location>
        <begin position="158"/>
        <end position="180"/>
    </location>
</feature>
<feature type="region of interest" description="Disordered" evidence="1">
    <location>
        <begin position="394"/>
        <end position="435"/>
    </location>
</feature>
<name>A0A371C2V4_YARLL</name>
<organism evidence="3 4">
    <name type="scientific">Yarrowia lipolytica</name>
    <name type="common">Candida lipolytica</name>
    <dbReference type="NCBI Taxonomy" id="4952"/>
    <lineage>
        <taxon>Eukaryota</taxon>
        <taxon>Fungi</taxon>
        <taxon>Dikarya</taxon>
        <taxon>Ascomycota</taxon>
        <taxon>Saccharomycotina</taxon>
        <taxon>Dipodascomycetes</taxon>
        <taxon>Dipodascales</taxon>
        <taxon>Dipodascales incertae sedis</taxon>
        <taxon>Yarrowia</taxon>
    </lineage>
</organism>
<feature type="compositionally biased region" description="Basic residues" evidence="1">
    <location>
        <begin position="394"/>
        <end position="405"/>
    </location>
</feature>
<dbReference type="VEuPathDB" id="FungiDB:YALI1_D22888g"/>
<gene>
    <name evidence="3" type="ORF">B0I71DRAFT_133972</name>
</gene>
<evidence type="ECO:0000256" key="1">
    <source>
        <dbReference type="SAM" id="MobiDB-lite"/>
    </source>
</evidence>
<accession>A0A371C2V4</accession>